<comment type="caution">
    <text evidence="2">The sequence shown here is derived from an EMBL/GenBank/DDBJ whole genome shotgun (WGS) entry which is preliminary data.</text>
</comment>
<reference evidence="2 3" key="1">
    <citation type="submission" date="2015-09" db="EMBL/GenBank/DDBJ databases">
        <title>Host preference determinants of Valsa canker pathogens revealed by comparative genomics.</title>
        <authorList>
            <person name="Yin Z."/>
            <person name="Huang L."/>
        </authorList>
    </citation>
    <scope>NUCLEOTIDE SEQUENCE [LARGE SCALE GENOMIC DNA]</scope>
    <source>
        <strain evidence="2 3">03-1</strain>
    </source>
</reference>
<feature type="region of interest" description="Disordered" evidence="1">
    <location>
        <begin position="1"/>
        <end position="47"/>
    </location>
</feature>
<keyword evidence="3" id="KW-1185">Reference proteome</keyword>
<evidence type="ECO:0000256" key="1">
    <source>
        <dbReference type="SAM" id="MobiDB-lite"/>
    </source>
</evidence>
<organism evidence="2 3">
    <name type="scientific">Cytospora schulzeri</name>
    <dbReference type="NCBI Taxonomy" id="448051"/>
    <lineage>
        <taxon>Eukaryota</taxon>
        <taxon>Fungi</taxon>
        <taxon>Dikarya</taxon>
        <taxon>Ascomycota</taxon>
        <taxon>Pezizomycotina</taxon>
        <taxon>Sordariomycetes</taxon>
        <taxon>Sordariomycetidae</taxon>
        <taxon>Diaporthales</taxon>
        <taxon>Cytosporaceae</taxon>
        <taxon>Cytospora</taxon>
    </lineage>
</organism>
<name>A0A423X442_9PEZI</name>
<proteinExistence type="predicted"/>
<evidence type="ECO:0000313" key="2">
    <source>
        <dbReference type="EMBL" id="ROW10501.1"/>
    </source>
</evidence>
<accession>A0A423X442</accession>
<protein>
    <submittedName>
        <fullName evidence="2">Uncharacterized protein</fullName>
    </submittedName>
</protein>
<sequence length="135" mass="14530">MSQLQKSKTTLPKNSRSNAAGASTSQSKPATGRKGLTEPQLEAQEIGMDPRLVSDLADKLLRLDLMYEENGKIFYARNKQEVKGATCSKAGIVRIGAGGPIGFVNRPKTSKTDRMRQLTNEAISIIKGKGKAGKP</sequence>
<dbReference type="Proteomes" id="UP000283895">
    <property type="component" value="Unassembled WGS sequence"/>
</dbReference>
<gene>
    <name evidence="2" type="ORF">VMCG_01768</name>
</gene>
<dbReference type="AlphaFoldDB" id="A0A423X442"/>
<evidence type="ECO:0000313" key="3">
    <source>
        <dbReference type="Proteomes" id="UP000283895"/>
    </source>
</evidence>
<feature type="compositionally biased region" description="Polar residues" evidence="1">
    <location>
        <begin position="1"/>
        <end position="29"/>
    </location>
</feature>
<dbReference type="EMBL" id="LKEA01000003">
    <property type="protein sequence ID" value="ROW10501.1"/>
    <property type="molecule type" value="Genomic_DNA"/>
</dbReference>